<evidence type="ECO:0000313" key="14">
    <source>
        <dbReference type="Proteomes" id="UP001558613"/>
    </source>
</evidence>
<dbReference type="InterPro" id="IPR003177">
    <property type="entry name" value="Cytc_oxidase_su7a_met"/>
</dbReference>
<dbReference type="Proteomes" id="UP001558613">
    <property type="component" value="Unassembled WGS sequence"/>
</dbReference>
<accession>A0ABR3M8V1</accession>
<evidence type="ECO:0000256" key="7">
    <source>
        <dbReference type="ARBA" id="ARBA00023002"/>
    </source>
</evidence>
<dbReference type="PANTHER" id="PTHR10510:SF5">
    <property type="entry name" value="CYTOCHROME C OXIDASE SUBUNIT 7A1, MITOCHONDRIAL"/>
    <property type="match status" value="1"/>
</dbReference>
<dbReference type="EMBL" id="JAYMGO010000015">
    <property type="protein sequence ID" value="KAL1260681.1"/>
    <property type="molecule type" value="Genomic_DNA"/>
</dbReference>
<evidence type="ECO:0000313" key="13">
    <source>
        <dbReference type="EMBL" id="KAL1260681.1"/>
    </source>
</evidence>
<sequence>MSLHFFAAPRLKQTAGAGLAPPMNPDSGFGSRPRTFVYACHARSSIPAGDPEGAEVLDETASQGPPPIIVDDENQQAQQRAASDMRHLLSIPRLASRAFSTTVRQMKNKVPERQKVFLEDNGLPIHIKGGSTDVLLYRLTMTITIAGTGFSLYWLLLACLPKSKA</sequence>
<dbReference type="CDD" id="cd00928">
    <property type="entry name" value="Cyt_c_Oxidase_VIIa"/>
    <property type="match status" value="1"/>
</dbReference>
<keyword evidence="9 12" id="KW-0472">Membrane</keyword>
<reference evidence="13 14" key="1">
    <citation type="submission" date="2023-09" db="EMBL/GenBank/DDBJ databases">
        <authorList>
            <person name="Wang M."/>
        </authorList>
    </citation>
    <scope>NUCLEOTIDE SEQUENCE [LARGE SCALE GENOMIC DNA]</scope>
    <source>
        <strain evidence="13">GT-2023</strain>
        <tissue evidence="13">Liver</tissue>
    </source>
</reference>
<keyword evidence="4 12" id="KW-0812">Transmembrane</keyword>
<evidence type="ECO:0000256" key="5">
    <source>
        <dbReference type="ARBA" id="ARBA00022792"/>
    </source>
</evidence>
<evidence type="ECO:0000256" key="3">
    <source>
        <dbReference type="ARBA" id="ARBA00009331"/>
    </source>
</evidence>
<evidence type="ECO:0000256" key="4">
    <source>
        <dbReference type="ARBA" id="ARBA00022692"/>
    </source>
</evidence>
<dbReference type="Gene3D" id="4.10.91.10">
    <property type="entry name" value="Cytochrome c oxidase, subunit VIIa"/>
    <property type="match status" value="1"/>
</dbReference>
<proteinExistence type="inferred from homology"/>
<keyword evidence="8" id="KW-0496">Mitochondrion</keyword>
<keyword evidence="7" id="KW-0560">Oxidoreductase</keyword>
<dbReference type="InterPro" id="IPR039297">
    <property type="entry name" value="COX7a"/>
</dbReference>
<dbReference type="InterPro" id="IPR036539">
    <property type="entry name" value="Cyt_c_oxidase_su7a_sf"/>
</dbReference>
<comment type="similarity">
    <text evidence="3">Belongs to the cytochrome c oxidase VIIa family.</text>
</comment>
<evidence type="ECO:0000256" key="1">
    <source>
        <dbReference type="ARBA" id="ARBA00004434"/>
    </source>
</evidence>
<name>A0ABR3M8V1_9TELE</name>
<evidence type="ECO:0000256" key="8">
    <source>
        <dbReference type="ARBA" id="ARBA00023128"/>
    </source>
</evidence>
<feature type="region of interest" description="Disordered" evidence="11">
    <location>
        <begin position="48"/>
        <end position="68"/>
    </location>
</feature>
<keyword evidence="14" id="KW-1185">Reference proteome</keyword>
<evidence type="ECO:0000256" key="12">
    <source>
        <dbReference type="SAM" id="Phobius"/>
    </source>
</evidence>
<comment type="caution">
    <text evidence="13">The sequence shown here is derived from an EMBL/GenBank/DDBJ whole genome shotgun (WGS) entry which is preliminary data.</text>
</comment>
<keyword evidence="6 12" id="KW-1133">Transmembrane helix</keyword>
<organism evidence="13 14">
    <name type="scientific">Cirrhinus molitorella</name>
    <name type="common">mud carp</name>
    <dbReference type="NCBI Taxonomy" id="172907"/>
    <lineage>
        <taxon>Eukaryota</taxon>
        <taxon>Metazoa</taxon>
        <taxon>Chordata</taxon>
        <taxon>Craniata</taxon>
        <taxon>Vertebrata</taxon>
        <taxon>Euteleostomi</taxon>
        <taxon>Actinopterygii</taxon>
        <taxon>Neopterygii</taxon>
        <taxon>Teleostei</taxon>
        <taxon>Ostariophysi</taxon>
        <taxon>Cypriniformes</taxon>
        <taxon>Cyprinidae</taxon>
        <taxon>Labeoninae</taxon>
        <taxon>Labeonini</taxon>
        <taxon>Cirrhinus</taxon>
    </lineage>
</organism>
<evidence type="ECO:0000256" key="11">
    <source>
        <dbReference type="SAM" id="MobiDB-lite"/>
    </source>
</evidence>
<evidence type="ECO:0000256" key="6">
    <source>
        <dbReference type="ARBA" id="ARBA00022989"/>
    </source>
</evidence>
<dbReference type="PANTHER" id="PTHR10510">
    <property type="entry name" value="CYTOCHROME C OXIDASE POLYPEPTIDE 7A"/>
    <property type="match status" value="1"/>
</dbReference>
<evidence type="ECO:0000256" key="2">
    <source>
        <dbReference type="ARBA" id="ARBA00004673"/>
    </source>
</evidence>
<gene>
    <name evidence="13" type="ORF">QQF64_008508</name>
</gene>
<keyword evidence="5" id="KW-0999">Mitochondrion inner membrane</keyword>
<protein>
    <recommendedName>
        <fullName evidence="10">Cytochrome c oxidase subunit 7A1, mitochondrial</fullName>
    </recommendedName>
</protein>
<evidence type="ECO:0000256" key="9">
    <source>
        <dbReference type="ARBA" id="ARBA00023136"/>
    </source>
</evidence>
<comment type="subcellular location">
    <subcellularLocation>
        <location evidence="1">Mitochondrion inner membrane</location>
        <topology evidence="1">Single-pass membrane protein</topology>
    </subcellularLocation>
</comment>
<feature type="transmembrane region" description="Helical" evidence="12">
    <location>
        <begin position="135"/>
        <end position="156"/>
    </location>
</feature>
<comment type="pathway">
    <text evidence="2">Energy metabolism; oxidative phosphorylation.</text>
</comment>
<evidence type="ECO:0000256" key="10">
    <source>
        <dbReference type="ARBA" id="ARBA00040382"/>
    </source>
</evidence>
<dbReference type="SUPFAM" id="SSF81419">
    <property type="entry name" value="Mitochondrial cytochrome c oxidase subunit VIIa"/>
    <property type="match status" value="1"/>
</dbReference>
<dbReference type="Pfam" id="PF02238">
    <property type="entry name" value="COX7a"/>
    <property type="match status" value="1"/>
</dbReference>